<feature type="domain" description="Neurotransmitter-gated ion-channel ligand-binding" evidence="1">
    <location>
        <begin position="50"/>
        <end position="95"/>
    </location>
</feature>
<proteinExistence type="predicted"/>
<reference evidence="2 3" key="2">
    <citation type="submission" date="2018-11" db="EMBL/GenBank/DDBJ databases">
        <authorList>
            <consortium name="Pathogen Informatics"/>
        </authorList>
    </citation>
    <scope>NUCLEOTIDE SEQUENCE [LARGE SCALE GENOMIC DNA]</scope>
</reference>
<dbReference type="Gene3D" id="2.70.170.10">
    <property type="entry name" value="Neurotransmitter-gated ion-channel ligand-binding domain"/>
    <property type="match status" value="1"/>
</dbReference>
<dbReference type="GO" id="GO:0016020">
    <property type="term" value="C:membrane"/>
    <property type="evidence" value="ECO:0007669"/>
    <property type="project" value="InterPro"/>
</dbReference>
<evidence type="ECO:0000259" key="1">
    <source>
        <dbReference type="Pfam" id="PF02931"/>
    </source>
</evidence>
<dbReference type="InterPro" id="IPR006202">
    <property type="entry name" value="Neur_chan_lig-bd"/>
</dbReference>
<dbReference type="InterPro" id="IPR036734">
    <property type="entry name" value="Neur_chan_lig-bd_sf"/>
</dbReference>
<evidence type="ECO:0000313" key="4">
    <source>
        <dbReference type="WBParaSite" id="TCNE_0000396601-mRNA-1"/>
    </source>
</evidence>
<gene>
    <name evidence="2" type="ORF">TCNE_LOCUS3966</name>
</gene>
<keyword evidence="3" id="KW-1185">Reference proteome</keyword>
<dbReference type="SUPFAM" id="SSF63712">
    <property type="entry name" value="Nicotinic receptor ligand binding domain-like"/>
    <property type="match status" value="1"/>
</dbReference>
<organism evidence="3 4">
    <name type="scientific">Toxocara canis</name>
    <name type="common">Canine roundworm</name>
    <dbReference type="NCBI Taxonomy" id="6265"/>
    <lineage>
        <taxon>Eukaryota</taxon>
        <taxon>Metazoa</taxon>
        <taxon>Ecdysozoa</taxon>
        <taxon>Nematoda</taxon>
        <taxon>Chromadorea</taxon>
        <taxon>Rhabditida</taxon>
        <taxon>Spirurina</taxon>
        <taxon>Ascaridomorpha</taxon>
        <taxon>Ascaridoidea</taxon>
        <taxon>Toxocaridae</taxon>
        <taxon>Toxocara</taxon>
    </lineage>
</organism>
<sequence length="98" mass="11869">MNEWIRKGVNEWYQPNISIDRSKHRWPGEISLEMKIRMRARKVVIGSDDEYRLLQDLRKNYDPHERPVLNHSEPIVIKLRILLQQLVDVVSMQKFVKF</sequence>
<protein>
    <submittedName>
        <fullName evidence="4">Neur_chan_LBD domain-containing protein</fullName>
    </submittedName>
</protein>
<evidence type="ECO:0000313" key="3">
    <source>
        <dbReference type="Proteomes" id="UP000050794"/>
    </source>
</evidence>
<dbReference type="AlphaFoldDB" id="A0A183U646"/>
<dbReference type="WBParaSite" id="TCNE_0000396601-mRNA-1">
    <property type="protein sequence ID" value="TCNE_0000396601-mRNA-1"/>
    <property type="gene ID" value="TCNE_0000396601"/>
</dbReference>
<reference evidence="4" key="1">
    <citation type="submission" date="2016-06" db="UniProtKB">
        <authorList>
            <consortium name="WormBaseParasite"/>
        </authorList>
    </citation>
    <scope>IDENTIFICATION</scope>
</reference>
<dbReference type="Proteomes" id="UP000050794">
    <property type="component" value="Unassembled WGS sequence"/>
</dbReference>
<dbReference type="EMBL" id="UYWY01005819">
    <property type="protein sequence ID" value="VDM29683.1"/>
    <property type="molecule type" value="Genomic_DNA"/>
</dbReference>
<accession>A0A183U646</accession>
<dbReference type="GO" id="GO:0005230">
    <property type="term" value="F:extracellular ligand-gated monoatomic ion channel activity"/>
    <property type="evidence" value="ECO:0007669"/>
    <property type="project" value="InterPro"/>
</dbReference>
<dbReference type="Pfam" id="PF02931">
    <property type="entry name" value="Neur_chan_LBD"/>
    <property type="match status" value="1"/>
</dbReference>
<evidence type="ECO:0000313" key="2">
    <source>
        <dbReference type="EMBL" id="VDM29683.1"/>
    </source>
</evidence>
<name>A0A183U646_TOXCA</name>